<protein>
    <submittedName>
        <fullName evidence="1">3D (Asp-Asp-Asp) domain-containing protein</fullName>
    </submittedName>
</protein>
<proteinExistence type="predicted"/>
<sequence length="147" mass="16994">MMQQNTFKLFCVFCVIFCLSCNEKEVATHEWKTLKVTATAYNSFEYQTNTNPHITAFGDSLKPGYKYIAVSRDLLALGLEHNTPVTIEGLDGLYLVKDKMNRRWRNRIDIYMGTDVKAAKEWGRKKVTINYQVEIEKDSISSQPLKE</sequence>
<name>A0ABY2G5E4_9FLAO</name>
<evidence type="ECO:0000313" key="2">
    <source>
        <dbReference type="Proteomes" id="UP000294930"/>
    </source>
</evidence>
<comment type="caution">
    <text evidence="1">The sequence shown here is derived from an EMBL/GenBank/DDBJ whole genome shotgun (WGS) entry which is preliminary data.</text>
</comment>
<dbReference type="CDD" id="cd22784">
    <property type="entry name" value="DPBB_MltA_YuiC-like"/>
    <property type="match status" value="1"/>
</dbReference>
<dbReference type="RefSeq" id="WP_243832949.1">
    <property type="nucleotide sequence ID" value="NZ_SOQZ01000002.1"/>
</dbReference>
<organism evidence="1 2">
    <name type="scientific">Meridianimaribacter flavus</name>
    <dbReference type="NCBI Taxonomy" id="571115"/>
    <lineage>
        <taxon>Bacteria</taxon>
        <taxon>Pseudomonadati</taxon>
        <taxon>Bacteroidota</taxon>
        <taxon>Flavobacteriia</taxon>
        <taxon>Flavobacteriales</taxon>
        <taxon>Flavobacteriaceae</taxon>
        <taxon>Meridianimaribacter</taxon>
    </lineage>
</organism>
<dbReference type="Proteomes" id="UP000294930">
    <property type="component" value="Unassembled WGS sequence"/>
</dbReference>
<accession>A0ABY2G5E4</accession>
<evidence type="ECO:0000313" key="1">
    <source>
        <dbReference type="EMBL" id="TDY12282.1"/>
    </source>
</evidence>
<reference evidence="1 2" key="1">
    <citation type="submission" date="2019-03" db="EMBL/GenBank/DDBJ databases">
        <title>Genomic Encyclopedia of Type Strains, Phase III (KMG-III): the genomes of soil and plant-associated and newly described type strains.</title>
        <authorList>
            <person name="Whitman W."/>
        </authorList>
    </citation>
    <scope>NUCLEOTIDE SEQUENCE [LARGE SCALE GENOMIC DNA]</scope>
    <source>
        <strain evidence="1 2">CGMCC 1.10957</strain>
    </source>
</reference>
<keyword evidence="2" id="KW-1185">Reference proteome</keyword>
<dbReference type="EMBL" id="SOQZ01000002">
    <property type="protein sequence ID" value="TDY12282.1"/>
    <property type="molecule type" value="Genomic_DNA"/>
</dbReference>
<gene>
    <name evidence="1" type="ORF">A8975_1045</name>
</gene>